<keyword evidence="4" id="KW-1134">Transmembrane beta strand</keyword>
<evidence type="ECO:0000256" key="3">
    <source>
        <dbReference type="ARBA" id="ARBA00022448"/>
    </source>
</evidence>
<keyword evidence="3" id="KW-0813">Transport</keyword>
<reference evidence="8" key="1">
    <citation type="journal article" date="2021" name="PeerJ">
        <title>Extensive microbial diversity within the chicken gut microbiome revealed by metagenomics and culture.</title>
        <authorList>
            <person name="Gilroy R."/>
            <person name="Ravi A."/>
            <person name="Getino M."/>
            <person name="Pursley I."/>
            <person name="Horton D.L."/>
            <person name="Alikhan N.F."/>
            <person name="Baker D."/>
            <person name="Gharbi K."/>
            <person name="Hall N."/>
            <person name="Watson M."/>
            <person name="Adriaenssens E.M."/>
            <person name="Foster-Nyarko E."/>
            <person name="Jarju S."/>
            <person name="Secka A."/>
            <person name="Antonio M."/>
            <person name="Oren A."/>
            <person name="Chaudhuri R.R."/>
            <person name="La Ragione R."/>
            <person name="Hildebrand F."/>
            <person name="Pallen M.J."/>
        </authorList>
    </citation>
    <scope>NUCLEOTIDE SEQUENCE</scope>
    <source>
        <strain evidence="8">G4-2901</strain>
    </source>
</reference>
<dbReference type="PANTHER" id="PTHR30026">
    <property type="entry name" value="OUTER MEMBRANE PROTEIN TOLC"/>
    <property type="match status" value="1"/>
</dbReference>
<evidence type="ECO:0000256" key="4">
    <source>
        <dbReference type="ARBA" id="ARBA00022452"/>
    </source>
</evidence>
<evidence type="ECO:0000256" key="5">
    <source>
        <dbReference type="ARBA" id="ARBA00022692"/>
    </source>
</evidence>
<dbReference type="Gene3D" id="1.20.1600.10">
    <property type="entry name" value="Outer membrane efflux proteins (OEP)"/>
    <property type="match status" value="1"/>
</dbReference>
<dbReference type="InterPro" id="IPR003423">
    <property type="entry name" value="OMP_efflux"/>
</dbReference>
<dbReference type="InterPro" id="IPR051906">
    <property type="entry name" value="TolC-like"/>
</dbReference>
<keyword evidence="7" id="KW-0998">Cell outer membrane</keyword>
<protein>
    <submittedName>
        <fullName evidence="8">TolC family protein</fullName>
    </submittedName>
</protein>
<dbReference type="PANTHER" id="PTHR30026:SF20">
    <property type="entry name" value="OUTER MEMBRANE PROTEIN TOLC"/>
    <property type="match status" value="1"/>
</dbReference>
<dbReference type="Pfam" id="PF02321">
    <property type="entry name" value="OEP"/>
    <property type="match status" value="2"/>
</dbReference>
<name>A0A948TDQ1_9BACT</name>
<dbReference type="SUPFAM" id="SSF56954">
    <property type="entry name" value="Outer membrane efflux proteins (OEP)"/>
    <property type="match status" value="1"/>
</dbReference>
<dbReference type="GO" id="GO:1990281">
    <property type="term" value="C:efflux pump complex"/>
    <property type="evidence" value="ECO:0007669"/>
    <property type="project" value="TreeGrafter"/>
</dbReference>
<accession>A0A948TDQ1</accession>
<comment type="similarity">
    <text evidence="2">Belongs to the outer membrane factor (OMF) (TC 1.B.17) family.</text>
</comment>
<evidence type="ECO:0000313" key="8">
    <source>
        <dbReference type="EMBL" id="MBU3839034.1"/>
    </source>
</evidence>
<dbReference type="GO" id="GO:0009279">
    <property type="term" value="C:cell outer membrane"/>
    <property type="evidence" value="ECO:0007669"/>
    <property type="project" value="UniProtKB-SubCell"/>
</dbReference>
<evidence type="ECO:0000256" key="2">
    <source>
        <dbReference type="ARBA" id="ARBA00007613"/>
    </source>
</evidence>
<reference evidence="8" key="2">
    <citation type="submission" date="2021-04" db="EMBL/GenBank/DDBJ databases">
        <authorList>
            <person name="Gilroy R."/>
        </authorList>
    </citation>
    <scope>NUCLEOTIDE SEQUENCE</scope>
    <source>
        <strain evidence="8">G4-2901</strain>
    </source>
</reference>
<evidence type="ECO:0000256" key="7">
    <source>
        <dbReference type="ARBA" id="ARBA00023237"/>
    </source>
</evidence>
<dbReference type="EMBL" id="JAHLFW010000100">
    <property type="protein sequence ID" value="MBU3839034.1"/>
    <property type="molecule type" value="Genomic_DNA"/>
</dbReference>
<dbReference type="Proteomes" id="UP000783796">
    <property type="component" value="Unassembled WGS sequence"/>
</dbReference>
<comment type="caution">
    <text evidence="8">The sequence shown here is derived from an EMBL/GenBank/DDBJ whole genome shotgun (WGS) entry which is preliminary data.</text>
</comment>
<dbReference type="AlphaFoldDB" id="A0A948TDQ1"/>
<evidence type="ECO:0000313" key="9">
    <source>
        <dbReference type="Proteomes" id="UP000783796"/>
    </source>
</evidence>
<sequence>MNRLVSFIIVVVVSLVGMCNIQAQSKKWTLTECIEYAVKHNIEVKQSDNQIQSLKVQKNTLRNSFLPDLNAGVSQNFTFGRSLNQNNTYENSNIQNSSFSVTTEIPIFAGFKRTASIAQNRFDLLAAEANRELIENNLSLNVAGAYFQILLDKEIYRIALEQIQLTKEQETCTQLLIENGKAAESQLYDVRAQLADDELTATEARNSLRLAYLDLAQLMELKGHEQFDIDSLGGEIAIADTLSPVSIYQSALTCMPQIRQAYYTLQSKTKGIRIAKSGYYPTLSFAAGINTNYYDNGSGLGETFRRQLNNNMQKSLCLTISIPLFDRFSTRNQVRAARIDEDNARLSLENEKKQLYKEIEQAYTDAISAFEKYRSTTKAVIANQEAHRYALEKYAAGKSTVFEYNEIKMKLADALSQQSQAKYTYLLKDRILAFYSCFSLTD</sequence>
<evidence type="ECO:0000256" key="6">
    <source>
        <dbReference type="ARBA" id="ARBA00023136"/>
    </source>
</evidence>
<evidence type="ECO:0000256" key="1">
    <source>
        <dbReference type="ARBA" id="ARBA00004442"/>
    </source>
</evidence>
<comment type="subcellular location">
    <subcellularLocation>
        <location evidence="1">Cell outer membrane</location>
    </subcellularLocation>
</comment>
<proteinExistence type="inferred from homology"/>
<keyword evidence="6" id="KW-0472">Membrane</keyword>
<keyword evidence="5" id="KW-0812">Transmembrane</keyword>
<gene>
    <name evidence="8" type="ORF">H9777_12140</name>
</gene>
<dbReference type="GO" id="GO:0015562">
    <property type="term" value="F:efflux transmembrane transporter activity"/>
    <property type="evidence" value="ECO:0007669"/>
    <property type="project" value="InterPro"/>
</dbReference>
<dbReference type="GO" id="GO:0015288">
    <property type="term" value="F:porin activity"/>
    <property type="evidence" value="ECO:0007669"/>
    <property type="project" value="TreeGrafter"/>
</dbReference>
<organism evidence="8 9">
    <name type="scientific">Candidatus Phocaeicola faecigallinarum</name>
    <dbReference type="NCBI Taxonomy" id="2838732"/>
    <lineage>
        <taxon>Bacteria</taxon>
        <taxon>Pseudomonadati</taxon>
        <taxon>Bacteroidota</taxon>
        <taxon>Bacteroidia</taxon>
        <taxon>Bacteroidales</taxon>
        <taxon>Bacteroidaceae</taxon>
        <taxon>Phocaeicola</taxon>
    </lineage>
</organism>